<gene>
    <name evidence="11" type="ORF">SteCoe_20850</name>
</gene>
<dbReference type="Gene3D" id="3.40.50.150">
    <property type="entry name" value="Vaccinia Virus protein VP39"/>
    <property type="match status" value="1"/>
</dbReference>
<evidence type="ECO:0000313" key="11">
    <source>
        <dbReference type="EMBL" id="OMJ79198.1"/>
    </source>
</evidence>
<dbReference type="PANTHER" id="PTHR12133">
    <property type="entry name" value="TRNA (ADENINE(58)-N(1))-METHYLTRANSFERASE"/>
    <property type="match status" value="1"/>
</dbReference>
<dbReference type="GO" id="GO:0005634">
    <property type="term" value="C:nucleus"/>
    <property type="evidence" value="ECO:0007669"/>
    <property type="project" value="UniProtKB-SubCell"/>
</dbReference>
<evidence type="ECO:0000256" key="9">
    <source>
        <dbReference type="PIRSR" id="PIRSR017269-1"/>
    </source>
</evidence>
<dbReference type="AlphaFoldDB" id="A0A1R2BQY9"/>
<comment type="subcellular location">
    <subcellularLocation>
        <location evidence="1">Nucleus</location>
    </subcellularLocation>
</comment>
<keyword evidence="7" id="KW-0539">Nucleus</keyword>
<evidence type="ECO:0000256" key="6">
    <source>
        <dbReference type="ARBA" id="ARBA00022694"/>
    </source>
</evidence>
<dbReference type="GO" id="GO:0160107">
    <property type="term" value="F:tRNA (adenine(58)-N1)-methyltransferase activity"/>
    <property type="evidence" value="ECO:0007669"/>
    <property type="project" value="UniProtKB-EC"/>
</dbReference>
<dbReference type="EC" id="2.1.1.220" evidence="2 8"/>
<dbReference type="PANTHER" id="PTHR12133:SF2">
    <property type="entry name" value="TRNA (ADENINE(58)-N(1))-METHYLTRANSFERASE CATALYTIC SUBUNIT TRMT61A"/>
    <property type="match status" value="1"/>
</dbReference>
<feature type="binding site" evidence="9">
    <location>
        <position position="166"/>
    </location>
    <ligand>
        <name>S-adenosyl-L-methionine</name>
        <dbReference type="ChEBI" id="CHEBI:59789"/>
    </ligand>
</feature>
<dbReference type="InterPro" id="IPR029063">
    <property type="entry name" value="SAM-dependent_MTases_sf"/>
</dbReference>
<comment type="catalytic activity">
    <reaction evidence="8">
        <text>adenosine(58) in tRNA + S-adenosyl-L-methionine = N(1)-methyladenosine(58) in tRNA + S-adenosyl-L-homocysteine + H(+)</text>
        <dbReference type="Rhea" id="RHEA:43152"/>
        <dbReference type="Rhea" id="RHEA-COMP:10365"/>
        <dbReference type="Rhea" id="RHEA-COMP:10366"/>
        <dbReference type="ChEBI" id="CHEBI:15378"/>
        <dbReference type="ChEBI" id="CHEBI:57856"/>
        <dbReference type="ChEBI" id="CHEBI:59789"/>
        <dbReference type="ChEBI" id="CHEBI:74411"/>
        <dbReference type="ChEBI" id="CHEBI:74491"/>
        <dbReference type="EC" id="2.1.1.220"/>
    </reaction>
</comment>
<evidence type="ECO:0000256" key="3">
    <source>
        <dbReference type="ARBA" id="ARBA00022603"/>
    </source>
</evidence>
<dbReference type="SUPFAM" id="SSF53335">
    <property type="entry name" value="S-adenosyl-L-methionine-dependent methyltransferases"/>
    <property type="match status" value="1"/>
</dbReference>
<evidence type="ECO:0000256" key="1">
    <source>
        <dbReference type="ARBA" id="ARBA00004123"/>
    </source>
</evidence>
<comment type="caution">
    <text evidence="11">The sequence shown here is derived from an EMBL/GenBank/DDBJ whole genome shotgun (WGS) entry which is preliminary data.</text>
</comment>
<dbReference type="GO" id="GO:0031515">
    <property type="term" value="C:tRNA (m1A) methyltransferase complex"/>
    <property type="evidence" value="ECO:0007669"/>
    <property type="project" value="UniProtKB-UniRule"/>
</dbReference>
<keyword evidence="12" id="KW-1185">Reference proteome</keyword>
<keyword evidence="3 8" id="KW-0489">Methyltransferase</keyword>
<dbReference type="PROSITE" id="PS51620">
    <property type="entry name" value="SAM_TRM61"/>
    <property type="match status" value="1"/>
</dbReference>
<protein>
    <recommendedName>
        <fullName evidence="2 8">tRNA (adenine(58)-N(1))-methyltransferase</fullName>
        <ecNumber evidence="2 8">2.1.1.220</ecNumber>
    </recommendedName>
</protein>
<feature type="binding site" evidence="9">
    <location>
        <begin position="117"/>
        <end position="120"/>
    </location>
    <ligand>
        <name>S-adenosyl-L-methionine</name>
        <dbReference type="ChEBI" id="CHEBI:59789"/>
    </ligand>
</feature>
<dbReference type="Gene3D" id="3.10.330.20">
    <property type="match status" value="1"/>
</dbReference>
<dbReference type="OrthoDB" id="1925287at2759"/>
<dbReference type="EMBL" id="MPUH01000483">
    <property type="protein sequence ID" value="OMJ79198.1"/>
    <property type="molecule type" value="Genomic_DNA"/>
</dbReference>
<feature type="binding site" evidence="9">
    <location>
        <position position="186"/>
    </location>
    <ligand>
        <name>S-adenosyl-L-methionine</name>
        <dbReference type="ChEBI" id="CHEBI:59789"/>
    </ligand>
</feature>
<dbReference type="Proteomes" id="UP000187209">
    <property type="component" value="Unassembled WGS sequence"/>
</dbReference>
<evidence type="ECO:0000256" key="2">
    <source>
        <dbReference type="ARBA" id="ARBA00012796"/>
    </source>
</evidence>
<dbReference type="InterPro" id="IPR049470">
    <property type="entry name" value="TRM61_C"/>
</dbReference>
<evidence type="ECO:0000256" key="8">
    <source>
        <dbReference type="PIRNR" id="PIRNR017269"/>
    </source>
</evidence>
<dbReference type="PIRSF" id="PIRSF017269">
    <property type="entry name" value="GCD14"/>
    <property type="match status" value="1"/>
</dbReference>
<dbReference type="GO" id="GO:0030488">
    <property type="term" value="P:tRNA methylation"/>
    <property type="evidence" value="ECO:0007669"/>
    <property type="project" value="InterPro"/>
</dbReference>
<dbReference type="Pfam" id="PF08704">
    <property type="entry name" value="GCD14"/>
    <property type="match status" value="1"/>
</dbReference>
<keyword evidence="4 8" id="KW-0808">Transferase</keyword>
<sequence length="272" mass="30691">MQASDFIFALRQASAKNTVMVYENFSSIKPLQIEPGKILNNRYGQFNHDELVKEEISSKVLDLKGQNFIRCLSPTPELWTKALHMRTQILYRPDISMIVGSLNIKPGSIVIEAGTGSASLSMALIRALVPSGKLFTFEFNETRAQQAKEEFQSLGLSLNVVSEHRDVIEKGLKHEGYTSVNAIFLDLPNPWELVKEAYEILAPSGALCTFSPCIEQVQKNCEAMEKYGFGYIRTMETLSRPLVIRKSEQKLGIYHEATEERLHTGYLTFAHK</sequence>
<reference evidence="11 12" key="1">
    <citation type="submission" date="2016-11" db="EMBL/GenBank/DDBJ databases">
        <title>The macronuclear genome of Stentor coeruleus: a giant cell with tiny introns.</title>
        <authorList>
            <person name="Slabodnick M."/>
            <person name="Ruby J.G."/>
            <person name="Reiff S.B."/>
            <person name="Swart E.C."/>
            <person name="Gosai S."/>
            <person name="Prabakaran S."/>
            <person name="Witkowska E."/>
            <person name="Larue G.E."/>
            <person name="Fisher S."/>
            <person name="Freeman R.M."/>
            <person name="Gunawardena J."/>
            <person name="Chu W."/>
            <person name="Stover N.A."/>
            <person name="Gregory B.D."/>
            <person name="Nowacki M."/>
            <person name="Derisi J."/>
            <person name="Roy S.W."/>
            <person name="Marshall W.F."/>
            <person name="Sood P."/>
        </authorList>
    </citation>
    <scope>NUCLEOTIDE SEQUENCE [LARGE SCALE GENOMIC DNA]</scope>
    <source>
        <strain evidence="11">WM001</strain>
    </source>
</reference>
<evidence type="ECO:0000256" key="5">
    <source>
        <dbReference type="ARBA" id="ARBA00022691"/>
    </source>
</evidence>
<evidence type="ECO:0000256" key="7">
    <source>
        <dbReference type="ARBA" id="ARBA00023242"/>
    </source>
</evidence>
<dbReference type="InterPro" id="IPR014816">
    <property type="entry name" value="tRNA_MeTrfase_Gcd14"/>
</dbReference>
<organism evidence="11 12">
    <name type="scientific">Stentor coeruleus</name>
    <dbReference type="NCBI Taxonomy" id="5963"/>
    <lineage>
        <taxon>Eukaryota</taxon>
        <taxon>Sar</taxon>
        <taxon>Alveolata</taxon>
        <taxon>Ciliophora</taxon>
        <taxon>Postciliodesmatophora</taxon>
        <taxon>Heterotrichea</taxon>
        <taxon>Heterotrichida</taxon>
        <taxon>Stentoridae</taxon>
        <taxon>Stentor</taxon>
    </lineage>
</organism>
<name>A0A1R2BQY9_9CILI</name>
<feature type="binding site" evidence="9">
    <location>
        <position position="138"/>
    </location>
    <ligand>
        <name>S-adenosyl-L-methionine</name>
        <dbReference type="ChEBI" id="CHEBI:59789"/>
    </ligand>
</feature>
<comment type="similarity">
    <text evidence="8">Belongs to the class I-like SAM-binding methyltransferase superfamily. TRM61 family.</text>
</comment>
<evidence type="ECO:0000256" key="4">
    <source>
        <dbReference type="ARBA" id="ARBA00022679"/>
    </source>
</evidence>
<keyword evidence="5 8" id="KW-0949">S-adenosyl-L-methionine</keyword>
<accession>A0A1R2BQY9</accession>
<keyword evidence="6 8" id="KW-0819">tRNA processing</keyword>
<evidence type="ECO:0000259" key="10">
    <source>
        <dbReference type="Pfam" id="PF08704"/>
    </source>
</evidence>
<proteinExistence type="inferred from homology"/>
<feature type="domain" description="tRNA (adenine(58)-N(1))-methyltransferase catalytic subunit TRM61 C-terminal" evidence="10">
    <location>
        <begin position="68"/>
        <end position="249"/>
    </location>
</feature>
<evidence type="ECO:0000313" key="12">
    <source>
        <dbReference type="Proteomes" id="UP000187209"/>
    </source>
</evidence>